<accession>A0A1X7SH20</accession>
<dbReference type="AlphaFoldDB" id="A0A1X7SH20"/>
<proteinExistence type="predicted"/>
<organism evidence="1">
    <name type="scientific">Amphimedon queenslandica</name>
    <name type="common">Sponge</name>
    <dbReference type="NCBI Taxonomy" id="400682"/>
    <lineage>
        <taxon>Eukaryota</taxon>
        <taxon>Metazoa</taxon>
        <taxon>Porifera</taxon>
        <taxon>Demospongiae</taxon>
        <taxon>Heteroscleromorpha</taxon>
        <taxon>Haplosclerida</taxon>
        <taxon>Niphatidae</taxon>
        <taxon>Amphimedon</taxon>
    </lineage>
</organism>
<dbReference type="EnsemblMetazoa" id="Aqu2.1.01347_001">
    <property type="protein sequence ID" value="Aqu2.1.01347_001"/>
    <property type="gene ID" value="Aqu2.1.01347"/>
</dbReference>
<dbReference type="InParanoid" id="A0A1X7SH20"/>
<name>A0A1X7SH20_AMPQE</name>
<protein>
    <submittedName>
        <fullName evidence="1">Uncharacterized protein</fullName>
    </submittedName>
</protein>
<sequence length="26" mass="3082">VHKSFVKQLISFSFPKSWYTHVVCVN</sequence>
<evidence type="ECO:0000313" key="1">
    <source>
        <dbReference type="EnsemblMetazoa" id="Aqu2.1.01347_001"/>
    </source>
</evidence>
<reference evidence="1" key="1">
    <citation type="submission" date="2017-05" db="UniProtKB">
        <authorList>
            <consortium name="EnsemblMetazoa"/>
        </authorList>
    </citation>
    <scope>IDENTIFICATION</scope>
</reference>